<protein>
    <submittedName>
        <fullName evidence="2">Uncharacterized protein</fullName>
    </submittedName>
</protein>
<evidence type="ECO:0000313" key="2">
    <source>
        <dbReference type="EMBL" id="GAB06342.1"/>
    </source>
</evidence>
<dbReference type="Proteomes" id="UP000006023">
    <property type="component" value="Unassembled WGS sequence"/>
</dbReference>
<dbReference type="eggNOG" id="COG1192">
    <property type="taxonomic scope" value="Bacteria"/>
</dbReference>
<keyword evidence="3" id="KW-1185">Reference proteome</keyword>
<evidence type="ECO:0000313" key="3">
    <source>
        <dbReference type="Proteomes" id="UP000006023"/>
    </source>
</evidence>
<comment type="caution">
    <text evidence="2">The sequence shown here is derived from an EMBL/GenBank/DDBJ whole genome shotgun (WGS) entry which is preliminary data.</text>
</comment>
<evidence type="ECO:0000256" key="1">
    <source>
        <dbReference type="SAM" id="MobiDB-lite"/>
    </source>
</evidence>
<dbReference type="EMBL" id="BAED01000050">
    <property type="protein sequence ID" value="GAB06342.1"/>
    <property type="molecule type" value="Genomic_DNA"/>
</dbReference>
<name>G7GRW7_9ACTN</name>
<feature type="region of interest" description="Disordered" evidence="1">
    <location>
        <begin position="405"/>
        <end position="428"/>
    </location>
</feature>
<proteinExistence type="predicted"/>
<dbReference type="STRING" id="1075090.GOAMR_50_01140"/>
<accession>G7GRW7</accession>
<dbReference type="AlphaFoldDB" id="G7GRW7"/>
<gene>
    <name evidence="2" type="ORF">GOAMR_50_01140</name>
</gene>
<reference evidence="2 3" key="1">
    <citation type="submission" date="2011-11" db="EMBL/GenBank/DDBJ databases">
        <title>Whole genome shotgun sequence of Gordonia amarae NBRC 15530.</title>
        <authorList>
            <person name="Takarada H."/>
            <person name="Hosoyama A."/>
            <person name="Tsuchikane K."/>
            <person name="Katsumata H."/>
            <person name="Yamazaki S."/>
            <person name="Fujita N."/>
        </authorList>
    </citation>
    <scope>NUCLEOTIDE SEQUENCE [LARGE SCALE GENOMIC DNA]</scope>
    <source>
        <strain evidence="2 3">NBRC 15530</strain>
    </source>
</reference>
<organism evidence="2 3">
    <name type="scientific">Gordonia amarae NBRC 15530</name>
    <dbReference type="NCBI Taxonomy" id="1075090"/>
    <lineage>
        <taxon>Bacteria</taxon>
        <taxon>Bacillati</taxon>
        <taxon>Actinomycetota</taxon>
        <taxon>Actinomycetes</taxon>
        <taxon>Mycobacteriales</taxon>
        <taxon>Gordoniaceae</taxon>
        <taxon>Gordonia</taxon>
    </lineage>
</organism>
<sequence>MTMSAQDYRSLIREAVSPVVDADTLDPNDRTLFTPPGHRRALEPDTTIVSGGRGVGKTVWFKSLQIPSLRQTAAEKYNLPRLLDVDPIAGFGAALSNNYPSPRILRRLVDSGVDPEDIWMAVTLFALGAEAFVSLESWDDRVKLVVDSAEAVDSALIEADRQAESLRKVKLILFDAVDRLHRDRVIADRLAQGIMSLGLNLRAETKNIRVKIFIRPDMLDSASMQFTDASKLVANKVELRWELNSLYSLLFHSMCGVGNELSEQFIQSTGWSMNKDGSSSEVQSVMDLIASKHMGTNHRRGLTFNWLPNHLADGMGQVSPRSFLAAITRAAEKSQERFPDHSHALHWDAIREGVRQASAIRVKEVVEDTPWVSKAIYPLSGRQVPVSIEEVFSVWGSADLLEQLRDSGASPDDTNPDAHDMPIPAGPEGRNMNQLVDELIGLGVMTQRNDGRLDLPDVYRIEFGVGRKGGVPLVRRVQ</sequence>